<comment type="caution">
    <text evidence="1">The sequence shown here is derived from an EMBL/GenBank/DDBJ whole genome shotgun (WGS) entry which is preliminary data.</text>
</comment>
<dbReference type="Proteomes" id="UP000249363">
    <property type="component" value="Unassembled WGS sequence"/>
</dbReference>
<reference evidence="1 2" key="1">
    <citation type="journal article" date="2017" name="Biotechnol. Biofuels">
        <title>Differential beta-glucosidase expression as a function of carbon source availability in Talaromyces amestolkiae: a genomic and proteomic approach.</title>
        <authorList>
            <person name="de Eugenio L.I."/>
            <person name="Mendez-Liter J.A."/>
            <person name="Nieto-Dominguez M."/>
            <person name="Alonso L."/>
            <person name="Gil-Munoz J."/>
            <person name="Barriuso J."/>
            <person name="Prieto A."/>
            <person name="Martinez M.J."/>
        </authorList>
    </citation>
    <scope>NUCLEOTIDE SEQUENCE [LARGE SCALE GENOMIC DNA]</scope>
    <source>
        <strain evidence="1 2">CIB</strain>
    </source>
</reference>
<dbReference type="OrthoDB" id="416217at2759"/>
<keyword evidence="2" id="KW-1185">Reference proteome</keyword>
<accession>A0A364LCJ7</accession>
<evidence type="ECO:0000313" key="1">
    <source>
        <dbReference type="EMBL" id="RAO73499.1"/>
    </source>
</evidence>
<sequence length="257" mass="29031">MAVEHRGKALKYLSSALASPSHPNRTELDLILATTYALTFQASYMIDGLIDFAVMVRGCSIVTRYILAQYQCSEMFKLLMPNDIYAYVWPLLSAEPSHSPEMIDACIETLEAIQPLLQGDIPRHLTYNAILSTYQAMKVSAQQAFLTFTFIYSSWDHINDHDFIKFLNPGDPVSSLLLIHFIAATIMMRPIFEVLRVDIVSTPKDALANHHWGIHRYESLPAKFRGLVEWQVSLINADKAWIESGLKLHAMGSRATI</sequence>
<name>A0A364LCJ7_TALAM</name>
<dbReference type="STRING" id="1196081.A0A364LCJ7"/>
<dbReference type="AlphaFoldDB" id="A0A364LCJ7"/>
<evidence type="ECO:0000313" key="2">
    <source>
        <dbReference type="Proteomes" id="UP000249363"/>
    </source>
</evidence>
<gene>
    <name evidence="1" type="ORF">BHQ10_009511</name>
</gene>
<dbReference type="EMBL" id="MIKG01000025">
    <property type="protein sequence ID" value="RAO73499.1"/>
    <property type="molecule type" value="Genomic_DNA"/>
</dbReference>
<evidence type="ECO:0008006" key="3">
    <source>
        <dbReference type="Google" id="ProtNLM"/>
    </source>
</evidence>
<organism evidence="1 2">
    <name type="scientific">Talaromyces amestolkiae</name>
    <dbReference type="NCBI Taxonomy" id="1196081"/>
    <lineage>
        <taxon>Eukaryota</taxon>
        <taxon>Fungi</taxon>
        <taxon>Dikarya</taxon>
        <taxon>Ascomycota</taxon>
        <taxon>Pezizomycotina</taxon>
        <taxon>Eurotiomycetes</taxon>
        <taxon>Eurotiomycetidae</taxon>
        <taxon>Eurotiales</taxon>
        <taxon>Trichocomaceae</taxon>
        <taxon>Talaromyces</taxon>
        <taxon>Talaromyces sect. Talaromyces</taxon>
    </lineage>
</organism>
<dbReference type="GeneID" id="63798725"/>
<dbReference type="RefSeq" id="XP_040738013.1">
    <property type="nucleotide sequence ID" value="XM_040882435.1"/>
</dbReference>
<proteinExistence type="predicted"/>
<protein>
    <recommendedName>
        <fullName evidence="3">Transcription factor domain-containing protein</fullName>
    </recommendedName>
</protein>